<evidence type="ECO:0000256" key="1">
    <source>
        <dbReference type="SAM" id="MobiDB-lite"/>
    </source>
</evidence>
<feature type="compositionally biased region" description="Polar residues" evidence="1">
    <location>
        <begin position="1"/>
        <end position="16"/>
    </location>
</feature>
<evidence type="ECO:0000313" key="2">
    <source>
        <dbReference type="EMBL" id="MFC7337375.1"/>
    </source>
</evidence>
<proteinExistence type="predicted"/>
<reference evidence="3" key="1">
    <citation type="journal article" date="2019" name="Int. J. Syst. Evol. Microbiol.">
        <title>The Global Catalogue of Microorganisms (GCM) 10K type strain sequencing project: providing services to taxonomists for standard genome sequencing and annotation.</title>
        <authorList>
            <consortium name="The Broad Institute Genomics Platform"/>
            <consortium name="The Broad Institute Genome Sequencing Center for Infectious Disease"/>
            <person name="Wu L."/>
            <person name="Ma J."/>
        </authorList>
    </citation>
    <scope>NUCLEOTIDE SEQUENCE [LARGE SCALE GENOMIC DNA]</scope>
    <source>
        <strain evidence="3">CGMCC 4.1467</strain>
    </source>
</reference>
<dbReference type="Gene3D" id="3.90.1720.10">
    <property type="entry name" value="endopeptidase domain like (from Nostoc punctiforme)"/>
    <property type="match status" value="1"/>
</dbReference>
<gene>
    <name evidence="2" type="ORF">ACFQY0_09330</name>
</gene>
<comment type="caution">
    <text evidence="2">The sequence shown here is derived from an EMBL/GenBank/DDBJ whole genome shotgun (WGS) entry which is preliminary data.</text>
</comment>
<dbReference type="InterPro" id="IPR024453">
    <property type="entry name" value="Peptidase_C92"/>
</dbReference>
<dbReference type="InterPro" id="IPR038765">
    <property type="entry name" value="Papain-like_cys_pep_sf"/>
</dbReference>
<protein>
    <submittedName>
        <fullName evidence="2">YiiX/YebB-like N1pC/P60 family cysteine hydrolase</fullName>
    </submittedName>
</protein>
<dbReference type="SUPFAM" id="SSF54001">
    <property type="entry name" value="Cysteine proteinases"/>
    <property type="match status" value="1"/>
</dbReference>
<dbReference type="EMBL" id="JBHTBS010000004">
    <property type="protein sequence ID" value="MFC7337375.1"/>
    <property type="molecule type" value="Genomic_DNA"/>
</dbReference>
<name>A0ABW2L738_9BACT</name>
<dbReference type="Proteomes" id="UP001596472">
    <property type="component" value="Unassembled WGS sequence"/>
</dbReference>
<evidence type="ECO:0000313" key="3">
    <source>
        <dbReference type="Proteomes" id="UP001596472"/>
    </source>
</evidence>
<feature type="region of interest" description="Disordered" evidence="1">
    <location>
        <begin position="1"/>
        <end position="21"/>
    </location>
</feature>
<accession>A0ABW2L738</accession>
<dbReference type="Pfam" id="PF05708">
    <property type="entry name" value="Peptidase_C92"/>
    <property type="match status" value="1"/>
</dbReference>
<sequence>MTMDSVLQTPDPTPGTSLDAADPRIQRAARAVLGATHSEIFDAPIEIAEILGKSGDRGYFLPDEDDAIRVRYSRFLASRSVLLTTLAAMESMAGGRDSDWQRRLPAFVVALASTCQLVRGSRGWIELASSCRPLRKKLDEADARHGVPRKTFARLYRSATKTSRKLHFQYAVRFYQSQAAAFEPLRSDPLLGELIRMIDSEVVALDLRLGQLWLERLRYRWFSFRRRHHSAWKSTVFELFRISGSLIADLKQPGVKAPNAPKRVSSELREAALTLARPGDVFVTRHDDAMSNLFLPGFWPHVALYLGSEAERAEMGLVFPPPHQSQSADPVRFLESKKDGVRLRQAEETLAVDAFMILRPALDAAEIMEALTRAMGHCGKLYDFVFDFRCSDCIACTELVYRAYHHCGPLEFSLREVGGRMALPAEELIHQALEQGFEVVASCNVGTAGILKGLKAELALHHSRSGL</sequence>
<keyword evidence="3" id="KW-1185">Reference proteome</keyword>
<organism evidence="2 3">
    <name type="scientific">Haloferula chungangensis</name>
    <dbReference type="NCBI Taxonomy" id="1048331"/>
    <lineage>
        <taxon>Bacteria</taxon>
        <taxon>Pseudomonadati</taxon>
        <taxon>Verrucomicrobiota</taxon>
        <taxon>Verrucomicrobiia</taxon>
        <taxon>Verrucomicrobiales</taxon>
        <taxon>Verrucomicrobiaceae</taxon>
        <taxon>Haloferula</taxon>
    </lineage>
</organism>